<dbReference type="Pfam" id="PF00501">
    <property type="entry name" value="AMP-binding"/>
    <property type="match status" value="1"/>
</dbReference>
<evidence type="ECO:0000313" key="5">
    <source>
        <dbReference type="Proteomes" id="UP000823614"/>
    </source>
</evidence>
<dbReference type="AlphaFoldDB" id="A0A9D9E538"/>
<reference evidence="4" key="2">
    <citation type="journal article" date="2021" name="PeerJ">
        <title>Extensive microbial diversity within the chicken gut microbiome revealed by metagenomics and culture.</title>
        <authorList>
            <person name="Gilroy R."/>
            <person name="Ravi A."/>
            <person name="Getino M."/>
            <person name="Pursley I."/>
            <person name="Horton D.L."/>
            <person name="Alikhan N.F."/>
            <person name="Baker D."/>
            <person name="Gharbi K."/>
            <person name="Hall N."/>
            <person name="Watson M."/>
            <person name="Adriaenssens E.M."/>
            <person name="Foster-Nyarko E."/>
            <person name="Jarju S."/>
            <person name="Secka A."/>
            <person name="Antonio M."/>
            <person name="Oren A."/>
            <person name="Chaudhuri R.R."/>
            <person name="La Ragione R."/>
            <person name="Hildebrand F."/>
            <person name="Pallen M.J."/>
        </authorList>
    </citation>
    <scope>NUCLEOTIDE SEQUENCE</scope>
    <source>
        <strain evidence="4">C6-149</strain>
    </source>
</reference>
<proteinExistence type="inferred from homology"/>
<sequence length="474" mass="53441">MITDNKTISWNGYKSLVQSNLSRLLEKGVINQNTKRAIIIAENSWELFILFSCLGSCKIAYSGIDYSMSDEKKIAAIQRSNSNLVFYSKQNEPSAIMKEQLPDVTFVPIGIISDDKFPIQTNLHEAIDNLNHKDSITSFAFSSGTTGLPKCIYRTSSFDKRRLAKLTQLYNFNCKDNFLVTLPFYHVSVTGWARLTLVNGGTVIFGNFNNVDDLRYKISNYNITTMLITPPVLKKLNKRLEEAKFKNTSVRFIMVGGKNFPATLKEQTINIFGKVVNEYYGSSETGINTLANSSDMLLHPFSSGRCMEGSKVIILDNNNIPVKNGNVGRIAVASYQNAAGYFNKKMTKVVIDNDEYILTSDYGYMDNSGYLFVVQRVVFDDNKYTTNVFQLENNLRLVKGINDAVVFQQEDNTFLIQIALEDNITNLKLSLINDLITKIIEETGIKYSIEYTKEINYSMSGKVKYAELIKEAGA</sequence>
<accession>A0A9D9E538</accession>
<name>A0A9D9E538_9LACO</name>
<gene>
    <name evidence="4" type="ORF">IAA89_01360</name>
</gene>
<dbReference type="GO" id="GO:0016405">
    <property type="term" value="F:CoA-ligase activity"/>
    <property type="evidence" value="ECO:0007669"/>
    <property type="project" value="TreeGrafter"/>
</dbReference>
<dbReference type="SUPFAM" id="SSF56801">
    <property type="entry name" value="Acetyl-CoA synthetase-like"/>
    <property type="match status" value="1"/>
</dbReference>
<evidence type="ECO:0000256" key="2">
    <source>
        <dbReference type="ARBA" id="ARBA00022598"/>
    </source>
</evidence>
<protein>
    <submittedName>
        <fullName evidence="4">Acyl--CoA ligase</fullName>
    </submittedName>
</protein>
<keyword evidence="2 4" id="KW-0436">Ligase</keyword>
<dbReference type="InterPro" id="IPR000873">
    <property type="entry name" value="AMP-dep_synth/lig_dom"/>
</dbReference>
<comment type="similarity">
    <text evidence="1">Belongs to the ATP-dependent AMP-binding enzyme family.</text>
</comment>
<dbReference type="EMBL" id="JADIMP010000025">
    <property type="protein sequence ID" value="MBO8441088.1"/>
    <property type="molecule type" value="Genomic_DNA"/>
</dbReference>
<reference evidence="4" key="1">
    <citation type="submission" date="2020-10" db="EMBL/GenBank/DDBJ databases">
        <authorList>
            <person name="Gilroy R."/>
        </authorList>
    </citation>
    <scope>NUCLEOTIDE SEQUENCE</scope>
    <source>
        <strain evidence="4">C6-149</strain>
    </source>
</reference>
<dbReference type="Gene3D" id="3.40.50.12780">
    <property type="entry name" value="N-terminal domain of ligase-like"/>
    <property type="match status" value="1"/>
</dbReference>
<dbReference type="InterPro" id="IPR042099">
    <property type="entry name" value="ANL_N_sf"/>
</dbReference>
<evidence type="ECO:0000259" key="3">
    <source>
        <dbReference type="Pfam" id="PF00501"/>
    </source>
</evidence>
<dbReference type="PANTHER" id="PTHR24096:SF149">
    <property type="entry name" value="AMP-BINDING DOMAIN-CONTAINING PROTEIN-RELATED"/>
    <property type="match status" value="1"/>
</dbReference>
<feature type="domain" description="AMP-dependent synthetase/ligase" evidence="3">
    <location>
        <begin position="4"/>
        <end position="342"/>
    </location>
</feature>
<evidence type="ECO:0000256" key="1">
    <source>
        <dbReference type="ARBA" id="ARBA00006432"/>
    </source>
</evidence>
<dbReference type="Proteomes" id="UP000823614">
    <property type="component" value="Unassembled WGS sequence"/>
</dbReference>
<evidence type="ECO:0000313" key="4">
    <source>
        <dbReference type="EMBL" id="MBO8441088.1"/>
    </source>
</evidence>
<organism evidence="4 5">
    <name type="scientific">Candidatus Gallilactobacillus intestinavium</name>
    <dbReference type="NCBI Taxonomy" id="2840838"/>
    <lineage>
        <taxon>Bacteria</taxon>
        <taxon>Bacillati</taxon>
        <taxon>Bacillota</taxon>
        <taxon>Bacilli</taxon>
        <taxon>Lactobacillales</taxon>
        <taxon>Lactobacillaceae</taxon>
        <taxon>Lactobacillaceae incertae sedis</taxon>
        <taxon>Candidatus Gallilactobacillus</taxon>
    </lineage>
</organism>
<comment type="caution">
    <text evidence="4">The sequence shown here is derived from an EMBL/GenBank/DDBJ whole genome shotgun (WGS) entry which is preliminary data.</text>
</comment>
<dbReference type="PANTHER" id="PTHR24096">
    <property type="entry name" value="LONG-CHAIN-FATTY-ACID--COA LIGASE"/>
    <property type="match status" value="1"/>
</dbReference>